<evidence type="ECO:0000256" key="5">
    <source>
        <dbReference type="ARBA" id="ARBA00023235"/>
    </source>
</evidence>
<dbReference type="InterPro" id="IPR021120">
    <property type="entry name" value="KduI/IolB_isomerase"/>
</dbReference>
<dbReference type="GO" id="GO:0008697">
    <property type="term" value="F:4-deoxy-L-threo-5-hexosulose-uronate ketol-isomerase activity"/>
    <property type="evidence" value="ECO:0007669"/>
    <property type="project" value="UniProtKB-EC"/>
</dbReference>
<dbReference type="CDD" id="cd20491">
    <property type="entry name" value="cupin_KduI_C"/>
    <property type="match status" value="1"/>
</dbReference>
<keyword evidence="4 6" id="KW-0862">Zinc</keyword>
<feature type="binding site" evidence="6">
    <location>
        <position position="205"/>
    </location>
    <ligand>
        <name>Zn(2+)</name>
        <dbReference type="ChEBI" id="CHEBI:29105"/>
    </ligand>
</feature>
<dbReference type="PANTHER" id="PTHR38461:SF1">
    <property type="entry name" value="4-DEOXY-L-THREO-5-HEXOSULOSE-URONATE KETOL-ISOMERASE"/>
    <property type="match status" value="1"/>
</dbReference>
<keyword evidence="3 6" id="KW-0479">Metal-binding</keyword>
<dbReference type="InterPro" id="IPR014710">
    <property type="entry name" value="RmlC-like_jellyroll"/>
</dbReference>
<dbReference type="EMBL" id="CP118868">
    <property type="protein sequence ID" value="WEG35769.1"/>
    <property type="molecule type" value="Genomic_DNA"/>
</dbReference>
<proteinExistence type="inferred from homology"/>
<name>A0ABY8C8B3_9FIRM</name>
<dbReference type="PANTHER" id="PTHR38461">
    <property type="entry name" value="4-DEOXY-L-THREO-5-HEXOSULOSE-URONATE KETOL-ISOMERASE"/>
    <property type="match status" value="1"/>
</dbReference>
<comment type="catalytic activity">
    <reaction evidence="1 6">
        <text>5-dehydro-4-deoxy-D-glucuronate = 3-deoxy-D-glycero-2,5-hexodiulosonate</text>
        <dbReference type="Rhea" id="RHEA:23896"/>
        <dbReference type="ChEBI" id="CHEBI:17117"/>
        <dbReference type="ChEBI" id="CHEBI:29071"/>
        <dbReference type="EC" id="5.3.1.17"/>
    </reaction>
</comment>
<evidence type="ECO:0000256" key="3">
    <source>
        <dbReference type="ARBA" id="ARBA00022723"/>
    </source>
</evidence>
<dbReference type="InterPro" id="IPR011051">
    <property type="entry name" value="RmlC_Cupin_sf"/>
</dbReference>
<comment type="cofactor">
    <cofactor evidence="6">
        <name>Zn(2+)</name>
        <dbReference type="ChEBI" id="CHEBI:29105"/>
    </cofactor>
    <text evidence="6">Binds 1 zinc ion per subunit.</text>
</comment>
<accession>A0ABY8C8B3</accession>
<dbReference type="Gene3D" id="2.60.120.10">
    <property type="entry name" value="Jelly Rolls"/>
    <property type="match status" value="1"/>
</dbReference>
<dbReference type="InterPro" id="IPR007045">
    <property type="entry name" value="KduI"/>
</dbReference>
<evidence type="ECO:0000313" key="7">
    <source>
        <dbReference type="EMBL" id="WEG35769.1"/>
    </source>
</evidence>
<gene>
    <name evidence="6 7" type="primary">kduI</name>
    <name evidence="7" type="ORF">PYS61_00990</name>
</gene>
<dbReference type="SUPFAM" id="SSF51182">
    <property type="entry name" value="RmlC-like cupins"/>
    <property type="match status" value="1"/>
</dbReference>
<comment type="function">
    <text evidence="6">Catalyzes the isomerization of 5-dehydro-4-deoxy-D-glucuronate to 3-deoxy-D-glycero-2,5-hexodiulosonate.</text>
</comment>
<dbReference type="Gene3D" id="2.60.120.520">
    <property type="entry name" value="pectin degrading enzyme 5-keto 4- deoxyuronate isomerase, domain 1"/>
    <property type="match status" value="1"/>
</dbReference>
<dbReference type="InterPro" id="IPR027449">
    <property type="entry name" value="KduI_N"/>
</dbReference>
<dbReference type="HAMAP" id="MF_00687">
    <property type="entry name" value="KduI"/>
    <property type="match status" value="1"/>
</dbReference>
<dbReference type="EC" id="5.3.1.17" evidence="6"/>
<dbReference type="PIRSF" id="PIRSF006625">
    <property type="entry name" value="KduI"/>
    <property type="match status" value="1"/>
</dbReference>
<protein>
    <recommendedName>
        <fullName evidence="6">4-deoxy-L-threo-5-hexosulose-uronate ketol-isomerase</fullName>
        <ecNumber evidence="6">5.3.1.17</ecNumber>
    </recommendedName>
    <alternativeName>
        <fullName evidence="6">5-keto-4-deoxyuronate isomerase</fullName>
    </alternativeName>
    <alternativeName>
        <fullName evidence="6">DKI isomerase</fullName>
    </alternativeName>
</protein>
<keyword evidence="8" id="KW-1185">Reference proteome</keyword>
<dbReference type="Proteomes" id="UP001220478">
    <property type="component" value="Chromosome"/>
</dbReference>
<dbReference type="NCBIfam" id="NF002091">
    <property type="entry name" value="PRK00924.1"/>
    <property type="match status" value="1"/>
</dbReference>
<organism evidence="7 8">
    <name type="scientific">Amygdalobacter indicium</name>
    <dbReference type="NCBI Taxonomy" id="3029272"/>
    <lineage>
        <taxon>Bacteria</taxon>
        <taxon>Bacillati</taxon>
        <taxon>Bacillota</taxon>
        <taxon>Clostridia</taxon>
        <taxon>Eubacteriales</taxon>
        <taxon>Oscillospiraceae</taxon>
        <taxon>Amygdalobacter</taxon>
    </lineage>
</organism>
<evidence type="ECO:0000256" key="1">
    <source>
        <dbReference type="ARBA" id="ARBA00000552"/>
    </source>
</evidence>
<dbReference type="Pfam" id="PF04962">
    <property type="entry name" value="KduI"/>
    <property type="match status" value="1"/>
</dbReference>
<evidence type="ECO:0000256" key="2">
    <source>
        <dbReference type="ARBA" id="ARBA00008086"/>
    </source>
</evidence>
<dbReference type="CDD" id="cd20294">
    <property type="entry name" value="cupin_KduI_N"/>
    <property type="match status" value="1"/>
</dbReference>
<comment type="pathway">
    <text evidence="6">Glycan metabolism; pectin degradation; 2-dehydro-3-deoxy-D-gluconate from pectin: step 4/5.</text>
</comment>
<keyword evidence="5 6" id="KW-0413">Isomerase</keyword>
<feature type="binding site" evidence="6">
    <location>
        <position position="247"/>
    </location>
    <ligand>
        <name>Zn(2+)</name>
        <dbReference type="ChEBI" id="CHEBI:29105"/>
    </ligand>
</feature>
<sequence>MDIRYLTNPKDVRNYNTDELRKEFLVQNLYEPDEVVGVYSHADRVVVLGIYPVHETVSVSQGIDVKKDFGTQYFLERREAGVFNIGGKGKIIADGQEYEMNYKDCLYIAKGTKEVFFLSCNAEEPARFYLISTPAHKAFQTTYIPIANAKKRQIGDSKTANKRVINQFIHPDVLETCQLSMGMTSLETGSVWNTMPAHTHERRMEIYTYFEIPHGNKVFHFMGRPEETRHILVDNYEAVISPPWSIHCGAGTSNYTFIWAMAGENRAFDDMDNIAIEKLK</sequence>
<evidence type="ECO:0000256" key="6">
    <source>
        <dbReference type="HAMAP-Rule" id="MF_00687"/>
    </source>
</evidence>
<comment type="similarity">
    <text evidence="2 6">Belongs to the KduI family.</text>
</comment>
<dbReference type="RefSeq" id="WP_315571876.1">
    <property type="nucleotide sequence ID" value="NZ_CP118868.1"/>
</dbReference>
<reference evidence="7 8" key="1">
    <citation type="submission" date="2023-02" db="EMBL/GenBank/DDBJ databases">
        <title>Novel Oscillospiraceae bacterial genomes.</title>
        <authorList>
            <person name="Srinivasan S."/>
            <person name="Austin M.N."/>
            <person name="Fiedler T.L."/>
            <person name="Strenk S.M."/>
            <person name="Agnew K.J."/>
            <person name="Nagana Gowda G.A."/>
            <person name="Raftery D."/>
            <person name="Beamer M.A."/>
            <person name="Achilles S.L."/>
            <person name="Wiesenfeld H.C."/>
            <person name="Fredricks D.N."/>
            <person name="Hillier S.L."/>
        </authorList>
    </citation>
    <scope>NUCLEOTIDE SEQUENCE [LARGE SCALE GENOMIC DNA]</scope>
    <source>
        <strain evidence="7 8">CHIC02 1186E3-8</strain>
    </source>
</reference>
<feature type="binding site" evidence="6">
    <location>
        <position position="200"/>
    </location>
    <ligand>
        <name>Zn(2+)</name>
        <dbReference type="ChEBI" id="CHEBI:29105"/>
    </ligand>
</feature>
<evidence type="ECO:0000256" key="4">
    <source>
        <dbReference type="ARBA" id="ARBA00022833"/>
    </source>
</evidence>
<feature type="binding site" evidence="6">
    <location>
        <position position="198"/>
    </location>
    <ligand>
        <name>Zn(2+)</name>
        <dbReference type="ChEBI" id="CHEBI:29105"/>
    </ligand>
</feature>
<evidence type="ECO:0000313" key="8">
    <source>
        <dbReference type="Proteomes" id="UP001220478"/>
    </source>
</evidence>